<dbReference type="PANTHER" id="PTHR45266:SF3">
    <property type="entry name" value="OXALOACETATE DECARBOXYLASE ALPHA CHAIN"/>
    <property type="match status" value="1"/>
</dbReference>
<accession>A0A069PKK9</accession>
<evidence type="ECO:0000256" key="10">
    <source>
        <dbReference type="SAM" id="MobiDB-lite"/>
    </source>
</evidence>
<evidence type="ECO:0000313" key="13">
    <source>
        <dbReference type="Proteomes" id="UP000027466"/>
    </source>
</evidence>
<dbReference type="AlphaFoldDB" id="A0A069PKK9"/>
<evidence type="ECO:0000256" key="4">
    <source>
        <dbReference type="ARBA" id="ARBA00022516"/>
    </source>
</evidence>
<dbReference type="CDD" id="cd06850">
    <property type="entry name" value="biotinyl_domain"/>
    <property type="match status" value="1"/>
</dbReference>
<keyword evidence="5 9" id="KW-0276">Fatty acid metabolism</keyword>
<evidence type="ECO:0000256" key="2">
    <source>
        <dbReference type="ARBA" id="ARBA00005194"/>
    </source>
</evidence>
<evidence type="ECO:0000256" key="8">
    <source>
        <dbReference type="ARBA" id="ARBA00023267"/>
    </source>
</evidence>
<evidence type="ECO:0000256" key="5">
    <source>
        <dbReference type="ARBA" id="ARBA00022832"/>
    </source>
</evidence>
<sequence length="209" mass="21530">MSYSSRGIGSRARCSDVNSERNLTFQDLVQLVELIKSSAGFSEFHLRMGDVELDLRRHAQGDHPPGGMNGANGAHGLNGAAAPAPAESARQPAPAPVSALAGALPQPGETLGKTPDDDSPAGWPPDARVVKSPMVGTFYRASEPDAAPFVEAGAMVEADTTVCIIEVMKLMNSIAAGAAGVVTHILVEDGAPVEFGQPIIVIAPRAGQA</sequence>
<evidence type="ECO:0000259" key="11">
    <source>
        <dbReference type="PROSITE" id="PS50968"/>
    </source>
</evidence>
<evidence type="ECO:0000256" key="9">
    <source>
        <dbReference type="RuleBase" id="RU364072"/>
    </source>
</evidence>
<dbReference type="PROSITE" id="PS00188">
    <property type="entry name" value="BIOTIN"/>
    <property type="match status" value="1"/>
</dbReference>
<protein>
    <recommendedName>
        <fullName evidence="3 9">Biotin carboxyl carrier protein of acetyl-CoA carboxylase</fullName>
    </recommendedName>
</protein>
<dbReference type="STRING" id="60547.GCA_000751215_03874"/>
<gene>
    <name evidence="12" type="ORF">BG61_25755</name>
</gene>
<dbReference type="NCBIfam" id="TIGR00531">
    <property type="entry name" value="BCCP"/>
    <property type="match status" value="1"/>
</dbReference>
<dbReference type="Proteomes" id="UP000027466">
    <property type="component" value="Unassembled WGS sequence"/>
</dbReference>
<dbReference type="InterPro" id="IPR000089">
    <property type="entry name" value="Biotin_lipoyl"/>
</dbReference>
<dbReference type="UniPathway" id="UPA00094"/>
<dbReference type="Gene3D" id="2.40.50.100">
    <property type="match status" value="1"/>
</dbReference>
<evidence type="ECO:0000256" key="1">
    <source>
        <dbReference type="ARBA" id="ARBA00003761"/>
    </source>
</evidence>
<dbReference type="PROSITE" id="PS00018">
    <property type="entry name" value="EF_HAND_1"/>
    <property type="match status" value="1"/>
</dbReference>
<dbReference type="GO" id="GO:0003989">
    <property type="term" value="F:acetyl-CoA carboxylase activity"/>
    <property type="evidence" value="ECO:0007669"/>
    <property type="project" value="InterPro"/>
</dbReference>
<feature type="domain" description="Lipoyl-binding" evidence="11">
    <location>
        <begin position="127"/>
        <end position="203"/>
    </location>
</feature>
<comment type="caution">
    <text evidence="12">The sequence shown here is derived from an EMBL/GenBank/DDBJ whole genome shotgun (WGS) entry which is preliminary data.</text>
</comment>
<keyword evidence="4 9" id="KW-0444">Lipid biosynthesis</keyword>
<evidence type="ECO:0000313" key="12">
    <source>
        <dbReference type="EMBL" id="KDR40479.1"/>
    </source>
</evidence>
<dbReference type="PRINTS" id="PR01071">
    <property type="entry name" value="ACOABIOTINCC"/>
</dbReference>
<dbReference type="PANTHER" id="PTHR45266">
    <property type="entry name" value="OXALOACETATE DECARBOXYLASE ALPHA CHAIN"/>
    <property type="match status" value="1"/>
</dbReference>
<keyword evidence="8 9" id="KW-0092">Biotin</keyword>
<dbReference type="PROSITE" id="PS50968">
    <property type="entry name" value="BIOTINYL_LIPOYL"/>
    <property type="match status" value="1"/>
</dbReference>
<keyword evidence="7 9" id="KW-0275">Fatty acid biosynthesis</keyword>
<dbReference type="Pfam" id="PF00364">
    <property type="entry name" value="Biotin_lipoyl"/>
    <property type="match status" value="1"/>
</dbReference>
<reference evidence="12 13" key="1">
    <citation type="submission" date="2014-03" db="EMBL/GenBank/DDBJ databases">
        <title>Draft Genome Sequences of Four Burkholderia Strains.</title>
        <authorList>
            <person name="Liu X.Y."/>
            <person name="Li C.X."/>
            <person name="Xu J.H."/>
        </authorList>
    </citation>
    <scope>NUCLEOTIDE SEQUENCE [LARGE SCALE GENOMIC DNA]</scope>
    <source>
        <strain evidence="12 13">DSM 50014</strain>
    </source>
</reference>
<dbReference type="GO" id="GO:0009317">
    <property type="term" value="C:acetyl-CoA carboxylase complex"/>
    <property type="evidence" value="ECO:0007669"/>
    <property type="project" value="InterPro"/>
</dbReference>
<comment type="pathway">
    <text evidence="2 9">Lipid metabolism; fatty acid biosynthesis.</text>
</comment>
<feature type="region of interest" description="Disordered" evidence="10">
    <location>
        <begin position="57"/>
        <end position="124"/>
    </location>
</feature>
<feature type="compositionally biased region" description="Low complexity" evidence="10">
    <location>
        <begin position="71"/>
        <end position="92"/>
    </location>
</feature>
<evidence type="ECO:0000256" key="7">
    <source>
        <dbReference type="ARBA" id="ARBA00023160"/>
    </source>
</evidence>
<evidence type="ECO:0000256" key="3">
    <source>
        <dbReference type="ARBA" id="ARBA00017562"/>
    </source>
</evidence>
<proteinExistence type="predicted"/>
<evidence type="ECO:0000256" key="6">
    <source>
        <dbReference type="ARBA" id="ARBA00023098"/>
    </source>
</evidence>
<dbReference type="InterPro" id="IPR011053">
    <property type="entry name" value="Single_hybrid_motif"/>
</dbReference>
<keyword evidence="13" id="KW-1185">Reference proteome</keyword>
<dbReference type="GO" id="GO:0006633">
    <property type="term" value="P:fatty acid biosynthetic process"/>
    <property type="evidence" value="ECO:0007669"/>
    <property type="project" value="UniProtKB-UniPathway"/>
</dbReference>
<dbReference type="InterPro" id="IPR001882">
    <property type="entry name" value="Biotin_BS"/>
</dbReference>
<dbReference type="InterPro" id="IPR050709">
    <property type="entry name" value="Biotin_Carboxyl_Carrier/Decarb"/>
</dbReference>
<organism evidence="12 13">
    <name type="scientific">Caballeronia glathei</name>
    <dbReference type="NCBI Taxonomy" id="60547"/>
    <lineage>
        <taxon>Bacteria</taxon>
        <taxon>Pseudomonadati</taxon>
        <taxon>Pseudomonadota</taxon>
        <taxon>Betaproteobacteria</taxon>
        <taxon>Burkholderiales</taxon>
        <taxon>Burkholderiaceae</taxon>
        <taxon>Caballeronia</taxon>
    </lineage>
</organism>
<dbReference type="EMBL" id="JFHC01000040">
    <property type="protein sequence ID" value="KDR40479.1"/>
    <property type="molecule type" value="Genomic_DNA"/>
</dbReference>
<name>A0A069PKK9_9BURK</name>
<dbReference type="InterPro" id="IPR001249">
    <property type="entry name" value="AcCoA_biotinCC"/>
</dbReference>
<comment type="function">
    <text evidence="1 9">This protein is a component of the acetyl coenzyme A carboxylase complex; first, biotin carboxylase catalyzes the carboxylation of the carrier protein and then the transcarboxylase transfers the carboxyl group to form malonyl-CoA.</text>
</comment>
<dbReference type="SUPFAM" id="SSF51230">
    <property type="entry name" value="Single hybrid motif"/>
    <property type="match status" value="1"/>
</dbReference>
<keyword evidence="6 9" id="KW-0443">Lipid metabolism</keyword>
<dbReference type="InterPro" id="IPR018247">
    <property type="entry name" value="EF_Hand_1_Ca_BS"/>
</dbReference>